<keyword evidence="3" id="KW-0106">Calcium</keyword>
<dbReference type="PANTHER" id="PTHR34524:SF6">
    <property type="entry name" value="CALCYPHOSINE LIKE"/>
    <property type="match status" value="1"/>
</dbReference>
<dbReference type="GO" id="GO:0005509">
    <property type="term" value="F:calcium ion binding"/>
    <property type="evidence" value="ECO:0007669"/>
    <property type="project" value="InterPro"/>
</dbReference>
<dbReference type="InterPro" id="IPR011992">
    <property type="entry name" value="EF-hand-dom_pair"/>
</dbReference>
<evidence type="ECO:0000256" key="2">
    <source>
        <dbReference type="ARBA" id="ARBA00022737"/>
    </source>
</evidence>
<feature type="domain" description="EF-hand" evidence="4">
    <location>
        <begin position="297"/>
        <end position="332"/>
    </location>
</feature>
<dbReference type="SUPFAM" id="SSF47473">
    <property type="entry name" value="EF-hand"/>
    <property type="match status" value="2"/>
</dbReference>
<dbReference type="EMBL" id="HBJA01063107">
    <property type="protein sequence ID" value="CAE0811162.1"/>
    <property type="molecule type" value="Transcribed_RNA"/>
</dbReference>
<evidence type="ECO:0000259" key="4">
    <source>
        <dbReference type="PROSITE" id="PS50222"/>
    </source>
</evidence>
<dbReference type="AlphaFoldDB" id="A0A7S4CZC8"/>
<evidence type="ECO:0000313" key="5">
    <source>
        <dbReference type="EMBL" id="CAE0811162.1"/>
    </source>
</evidence>
<protein>
    <recommendedName>
        <fullName evidence="4">EF-hand domain-containing protein</fullName>
    </recommendedName>
</protein>
<organism evidence="5">
    <name type="scientific">Eutreptiella gymnastica</name>
    <dbReference type="NCBI Taxonomy" id="73025"/>
    <lineage>
        <taxon>Eukaryota</taxon>
        <taxon>Discoba</taxon>
        <taxon>Euglenozoa</taxon>
        <taxon>Euglenida</taxon>
        <taxon>Spirocuta</taxon>
        <taxon>Euglenophyceae</taxon>
        <taxon>Eutreptiales</taxon>
        <taxon>Eutreptiaceae</taxon>
        <taxon>Eutreptiella</taxon>
    </lineage>
</organism>
<dbReference type="PANTHER" id="PTHR34524">
    <property type="entry name" value="CALCYPHOSIN"/>
    <property type="match status" value="1"/>
</dbReference>
<name>A0A7S4CZC8_9EUGL</name>
<feature type="domain" description="EF-hand" evidence="4">
    <location>
        <begin position="333"/>
        <end position="368"/>
    </location>
</feature>
<dbReference type="InterPro" id="IPR018247">
    <property type="entry name" value="EF_Hand_1_Ca_BS"/>
</dbReference>
<gene>
    <name evidence="5" type="ORF">EGYM00163_LOCUS22310</name>
</gene>
<dbReference type="Pfam" id="PF13499">
    <property type="entry name" value="EF-hand_7"/>
    <property type="match status" value="2"/>
</dbReference>
<accession>A0A7S4CZC8</accession>
<feature type="domain" description="EF-hand" evidence="4">
    <location>
        <begin position="30"/>
        <end position="65"/>
    </location>
</feature>
<dbReference type="InterPro" id="IPR002048">
    <property type="entry name" value="EF_hand_dom"/>
</dbReference>
<keyword evidence="1" id="KW-0479">Metal-binding</keyword>
<evidence type="ECO:0000256" key="3">
    <source>
        <dbReference type="ARBA" id="ARBA00022837"/>
    </source>
</evidence>
<dbReference type="InterPro" id="IPR051581">
    <property type="entry name" value="Ca-bind"/>
</dbReference>
<proteinExistence type="predicted"/>
<keyword evidence="2" id="KW-0677">Repeat</keyword>
<dbReference type="CDD" id="cd00051">
    <property type="entry name" value="EFh"/>
    <property type="match status" value="3"/>
</dbReference>
<sequence>MAMQPQMLRSRIDLLFAKIKRLVLRNGGENGIRLLSHALRVADDDDDLTITREELVEVLSQRGIELTQEEITMLVKHFDVNADGKLGVVEFLTALRGQIPPQRRAWVNKVWQSLPKTRGCVAVHDLHRTYNASVHPDVHAGRVAPEELEQSLADCFNADTNPSGLISREDFEAWCAGVSAADDSDEHFVLVMNNCWHLSPPKRTTNSFGTMASTYGLDAQVKLPLETSAAAKMQTINTMKSKDQLSFVIKRLFDHLLHRRLGIRGLGQAYRSLDGTGRGFLRADDFAQVTKMYDLPLSDQEIELLVQIFDADGDGSVNFDEFLLHIRGELLPRRKKIIERAFNKFDLNDDGIVDAFDLRTRFQVVQNPVVVKGKRTAEEIVSDFREAFADGSVTYEEFEEYWATISALVANDKHFEIMMQNAFA</sequence>
<dbReference type="PROSITE" id="PS50222">
    <property type="entry name" value="EF_HAND_2"/>
    <property type="match status" value="4"/>
</dbReference>
<dbReference type="PROSITE" id="PS00018">
    <property type="entry name" value="EF_HAND_1"/>
    <property type="match status" value="4"/>
</dbReference>
<feature type="domain" description="EF-hand" evidence="4">
    <location>
        <begin position="66"/>
        <end position="101"/>
    </location>
</feature>
<dbReference type="SMART" id="SM00054">
    <property type="entry name" value="EFh"/>
    <property type="match status" value="5"/>
</dbReference>
<dbReference type="Pfam" id="PF13202">
    <property type="entry name" value="EF-hand_5"/>
    <property type="match status" value="1"/>
</dbReference>
<evidence type="ECO:0000256" key="1">
    <source>
        <dbReference type="ARBA" id="ARBA00022723"/>
    </source>
</evidence>
<dbReference type="Gene3D" id="1.10.238.10">
    <property type="entry name" value="EF-hand"/>
    <property type="match status" value="4"/>
</dbReference>
<reference evidence="5" key="1">
    <citation type="submission" date="2021-01" db="EMBL/GenBank/DDBJ databases">
        <authorList>
            <person name="Corre E."/>
            <person name="Pelletier E."/>
            <person name="Niang G."/>
            <person name="Scheremetjew M."/>
            <person name="Finn R."/>
            <person name="Kale V."/>
            <person name="Holt S."/>
            <person name="Cochrane G."/>
            <person name="Meng A."/>
            <person name="Brown T."/>
            <person name="Cohen L."/>
        </authorList>
    </citation>
    <scope>NUCLEOTIDE SEQUENCE</scope>
    <source>
        <strain evidence="5">CCMP1594</strain>
    </source>
</reference>